<dbReference type="InterPro" id="IPR032710">
    <property type="entry name" value="NTF2-like_dom_sf"/>
</dbReference>
<dbReference type="PANTHER" id="PTHR33747">
    <property type="entry name" value="UPF0225 PROTEIN SCO1677"/>
    <property type="match status" value="1"/>
</dbReference>
<comment type="caution">
    <text evidence="2">The sequence shown here is derived from an EMBL/GenBank/DDBJ whole genome shotgun (WGS) entry which is preliminary data.</text>
</comment>
<dbReference type="PANTHER" id="PTHR33747:SF1">
    <property type="entry name" value="ADENYLATE CYCLASE-ASSOCIATED CAP C-TERMINAL DOMAIN-CONTAINING PROTEIN"/>
    <property type="match status" value="1"/>
</dbReference>
<dbReference type="EMBL" id="JBHUPB010000003">
    <property type="protein sequence ID" value="MFD2966144.1"/>
    <property type="molecule type" value="Genomic_DNA"/>
</dbReference>
<gene>
    <name evidence="2" type="ORF">ACFS7Y_02035</name>
</gene>
<feature type="domain" description="YchJ-like middle NTF2-like" evidence="1">
    <location>
        <begin position="28"/>
        <end position="121"/>
    </location>
</feature>
<dbReference type="Pfam" id="PF17775">
    <property type="entry name" value="YchJ_M-like"/>
    <property type="match status" value="1"/>
</dbReference>
<dbReference type="RefSeq" id="WP_320183935.1">
    <property type="nucleotide sequence ID" value="NZ_CP138332.1"/>
</dbReference>
<name>A0ABW6BCC9_9SPHI</name>
<evidence type="ECO:0000259" key="1">
    <source>
        <dbReference type="Pfam" id="PF17775"/>
    </source>
</evidence>
<dbReference type="Gene3D" id="3.10.450.50">
    <property type="match status" value="1"/>
</dbReference>
<dbReference type="InterPro" id="IPR048469">
    <property type="entry name" value="YchJ-like_M"/>
</dbReference>
<keyword evidence="3" id="KW-1185">Reference proteome</keyword>
<accession>A0ABW6BCC9</accession>
<reference evidence="3" key="1">
    <citation type="journal article" date="2019" name="Int. J. Syst. Evol. Microbiol.">
        <title>The Global Catalogue of Microorganisms (GCM) 10K type strain sequencing project: providing services to taxonomists for standard genome sequencing and annotation.</title>
        <authorList>
            <consortium name="The Broad Institute Genomics Platform"/>
            <consortium name="The Broad Institute Genome Sequencing Center for Infectious Disease"/>
            <person name="Wu L."/>
            <person name="Ma J."/>
        </authorList>
    </citation>
    <scope>NUCLEOTIDE SEQUENCE [LARGE SCALE GENOMIC DNA]</scope>
    <source>
        <strain evidence="3">KCTC 22814</strain>
    </source>
</reference>
<dbReference type="SUPFAM" id="SSF54427">
    <property type="entry name" value="NTF2-like"/>
    <property type="match status" value="1"/>
</dbReference>
<evidence type="ECO:0000313" key="3">
    <source>
        <dbReference type="Proteomes" id="UP001597525"/>
    </source>
</evidence>
<protein>
    <submittedName>
        <fullName evidence="2">YchJ family protein</fullName>
    </submittedName>
</protein>
<dbReference type="Proteomes" id="UP001597525">
    <property type="component" value="Unassembled WGS sequence"/>
</dbReference>
<sequence>MSRCNCGSSLPYADCCSKVHSNLAAAETAEQLMRARYTAFTLQLIDFLYDSFHPSSRRYQSKQDIRQWAQANKWMQLEIIQASTHSVEFKAHYLDAQFQTAVHHEKSNFKKVQGLWYYVDGQLCS</sequence>
<proteinExistence type="predicted"/>
<evidence type="ECO:0000313" key="2">
    <source>
        <dbReference type="EMBL" id="MFD2966144.1"/>
    </source>
</evidence>
<organism evidence="2 3">
    <name type="scientific">Sphingobacterium bambusae</name>
    <dbReference type="NCBI Taxonomy" id="662858"/>
    <lineage>
        <taxon>Bacteria</taxon>
        <taxon>Pseudomonadati</taxon>
        <taxon>Bacteroidota</taxon>
        <taxon>Sphingobacteriia</taxon>
        <taxon>Sphingobacteriales</taxon>
        <taxon>Sphingobacteriaceae</taxon>
        <taxon>Sphingobacterium</taxon>
    </lineage>
</organism>